<dbReference type="GO" id="GO:0017000">
    <property type="term" value="P:antibiotic biosynthetic process"/>
    <property type="evidence" value="ECO:0007669"/>
    <property type="project" value="UniProtKB-ARBA"/>
</dbReference>
<reference evidence="1" key="2">
    <citation type="journal article" date="2023" name="IMA Fungus">
        <title>Comparative genomic study of the Penicillium genus elucidates a diverse pangenome and 15 lateral gene transfer events.</title>
        <authorList>
            <person name="Petersen C."/>
            <person name="Sorensen T."/>
            <person name="Nielsen M.R."/>
            <person name="Sondergaard T.E."/>
            <person name="Sorensen J.L."/>
            <person name="Fitzpatrick D.A."/>
            <person name="Frisvad J.C."/>
            <person name="Nielsen K.L."/>
        </authorList>
    </citation>
    <scope>NUCLEOTIDE SEQUENCE</scope>
    <source>
        <strain evidence="1">IBT 29677</strain>
    </source>
</reference>
<dbReference type="InterPro" id="IPR029058">
    <property type="entry name" value="AB_hydrolase_fold"/>
</dbReference>
<organism evidence="1 2">
    <name type="scientific">Penicillium cosmopolitanum</name>
    <dbReference type="NCBI Taxonomy" id="1131564"/>
    <lineage>
        <taxon>Eukaryota</taxon>
        <taxon>Fungi</taxon>
        <taxon>Dikarya</taxon>
        <taxon>Ascomycota</taxon>
        <taxon>Pezizomycotina</taxon>
        <taxon>Eurotiomycetes</taxon>
        <taxon>Eurotiomycetidae</taxon>
        <taxon>Eurotiales</taxon>
        <taxon>Aspergillaceae</taxon>
        <taxon>Penicillium</taxon>
    </lineage>
</organism>
<dbReference type="Gene3D" id="3.40.50.1820">
    <property type="entry name" value="alpha/beta hydrolase"/>
    <property type="match status" value="1"/>
</dbReference>
<proteinExistence type="predicted"/>
<dbReference type="AlphaFoldDB" id="A0A9W9VP02"/>
<sequence>MSALFNITEHVIDGQHIREYPRATATPDAPLKLCIKQYMPLDNPNPKPGDVTIIATHRYGFHKELYEPLWEDLLTSSNKHGARIRSIWIAGAANQGASGILNEQDLGNDPSWYDNSRDVIHMVKHFRDQMPRPIVGTICVAFRPRFFTPLALIEPHMTDEPPAGGGPMLVYMSNKKRDAWSSREAAIEKAGKAFKTWDPRVFELWKKFGY</sequence>
<protein>
    <submittedName>
        <fullName evidence="1">Toxin biosynthesis protein</fullName>
    </submittedName>
</protein>
<accession>A0A9W9VP02</accession>
<evidence type="ECO:0000313" key="1">
    <source>
        <dbReference type="EMBL" id="KAJ5386663.1"/>
    </source>
</evidence>
<keyword evidence="2" id="KW-1185">Reference proteome</keyword>
<comment type="caution">
    <text evidence="1">The sequence shown here is derived from an EMBL/GenBank/DDBJ whole genome shotgun (WGS) entry which is preliminary data.</text>
</comment>
<name>A0A9W9VP02_9EURO</name>
<reference evidence="1" key="1">
    <citation type="submission" date="2022-12" db="EMBL/GenBank/DDBJ databases">
        <authorList>
            <person name="Petersen C."/>
        </authorList>
    </citation>
    <scope>NUCLEOTIDE SEQUENCE</scope>
    <source>
        <strain evidence="1">IBT 29677</strain>
    </source>
</reference>
<dbReference type="EMBL" id="JAPZBU010000009">
    <property type="protein sequence ID" value="KAJ5386663.1"/>
    <property type="molecule type" value="Genomic_DNA"/>
</dbReference>
<dbReference type="RefSeq" id="XP_056484461.1">
    <property type="nucleotide sequence ID" value="XM_056633841.1"/>
</dbReference>
<dbReference type="OrthoDB" id="94039at2759"/>
<gene>
    <name evidence="1" type="ORF">N7509_009204</name>
</gene>
<dbReference type="Proteomes" id="UP001147747">
    <property type="component" value="Unassembled WGS sequence"/>
</dbReference>
<evidence type="ECO:0000313" key="2">
    <source>
        <dbReference type="Proteomes" id="UP001147747"/>
    </source>
</evidence>
<dbReference type="GeneID" id="81372821"/>
<dbReference type="GO" id="GO:0072330">
    <property type="term" value="P:monocarboxylic acid biosynthetic process"/>
    <property type="evidence" value="ECO:0007669"/>
    <property type="project" value="UniProtKB-ARBA"/>
</dbReference>